<gene>
    <name evidence="1" type="primary">ORF191956</name>
</gene>
<protein>
    <submittedName>
        <fullName evidence="1">Uncharacterized protein</fullName>
    </submittedName>
</protein>
<organism evidence="1">
    <name type="scientific">Arion vulgaris</name>
    <dbReference type="NCBI Taxonomy" id="1028688"/>
    <lineage>
        <taxon>Eukaryota</taxon>
        <taxon>Metazoa</taxon>
        <taxon>Spiralia</taxon>
        <taxon>Lophotrochozoa</taxon>
        <taxon>Mollusca</taxon>
        <taxon>Gastropoda</taxon>
        <taxon>Heterobranchia</taxon>
        <taxon>Euthyneura</taxon>
        <taxon>Panpulmonata</taxon>
        <taxon>Eupulmonata</taxon>
        <taxon>Stylommatophora</taxon>
        <taxon>Helicina</taxon>
        <taxon>Arionoidea</taxon>
        <taxon>Arionidae</taxon>
        <taxon>Arion</taxon>
    </lineage>
</organism>
<evidence type="ECO:0000313" key="1">
    <source>
        <dbReference type="EMBL" id="CEK93094.1"/>
    </source>
</evidence>
<proteinExistence type="predicted"/>
<name>A0A0B7BID0_9EUPU</name>
<sequence>MDTLNQNCSNHDIKTNNTQTKIMNLGIKHNKLNVNGTTINQMQEQDGRLETECKR</sequence>
<dbReference type="EMBL" id="HACG01046229">
    <property type="protein sequence ID" value="CEK93094.1"/>
    <property type="molecule type" value="Transcribed_RNA"/>
</dbReference>
<reference evidence="1" key="1">
    <citation type="submission" date="2014-12" db="EMBL/GenBank/DDBJ databases">
        <title>Insight into the proteome of Arion vulgaris.</title>
        <authorList>
            <person name="Aradska J."/>
            <person name="Bulat T."/>
            <person name="Smidak R."/>
            <person name="Sarate P."/>
            <person name="Gangsoo J."/>
            <person name="Sialana F."/>
            <person name="Bilban M."/>
            <person name="Lubec G."/>
        </authorList>
    </citation>
    <scope>NUCLEOTIDE SEQUENCE</scope>
    <source>
        <tissue evidence="1">Skin</tissue>
    </source>
</reference>
<dbReference type="AlphaFoldDB" id="A0A0B7BID0"/>
<accession>A0A0B7BID0</accession>